<sequence>MVRERDSGTTSSSSSSSSRRRSKRRRRNTETSSTSSTARILGKEFRPWPEDDGDCGPDGGGADEPLRPRDPSPPRHPPRYIARKVRTNAGCSYS</sequence>
<evidence type="ECO:0000313" key="3">
    <source>
        <dbReference type="Proteomes" id="UP001321473"/>
    </source>
</evidence>
<name>A0AAQ4EJP0_AMBAM</name>
<evidence type="ECO:0000256" key="1">
    <source>
        <dbReference type="SAM" id="MobiDB-lite"/>
    </source>
</evidence>
<proteinExistence type="predicted"/>
<feature type="compositionally biased region" description="Low complexity" evidence="1">
    <location>
        <begin position="8"/>
        <end position="17"/>
    </location>
</feature>
<organism evidence="2 3">
    <name type="scientific">Amblyomma americanum</name>
    <name type="common">Lone star tick</name>
    <dbReference type="NCBI Taxonomy" id="6943"/>
    <lineage>
        <taxon>Eukaryota</taxon>
        <taxon>Metazoa</taxon>
        <taxon>Ecdysozoa</taxon>
        <taxon>Arthropoda</taxon>
        <taxon>Chelicerata</taxon>
        <taxon>Arachnida</taxon>
        <taxon>Acari</taxon>
        <taxon>Parasitiformes</taxon>
        <taxon>Ixodida</taxon>
        <taxon>Ixodoidea</taxon>
        <taxon>Ixodidae</taxon>
        <taxon>Amblyomminae</taxon>
        <taxon>Amblyomma</taxon>
    </lineage>
</organism>
<dbReference type="AlphaFoldDB" id="A0AAQ4EJP0"/>
<dbReference type="EMBL" id="JARKHS020014718">
    <property type="protein sequence ID" value="KAK8774996.1"/>
    <property type="molecule type" value="Genomic_DNA"/>
</dbReference>
<comment type="caution">
    <text evidence="2">The sequence shown here is derived from an EMBL/GenBank/DDBJ whole genome shotgun (WGS) entry which is preliminary data.</text>
</comment>
<dbReference type="Proteomes" id="UP001321473">
    <property type="component" value="Unassembled WGS sequence"/>
</dbReference>
<evidence type="ECO:0000313" key="2">
    <source>
        <dbReference type="EMBL" id="KAK8774996.1"/>
    </source>
</evidence>
<feature type="compositionally biased region" description="Basic residues" evidence="1">
    <location>
        <begin position="76"/>
        <end position="86"/>
    </location>
</feature>
<accession>A0AAQ4EJP0</accession>
<protein>
    <submittedName>
        <fullName evidence="2">Uncharacterized protein</fullName>
    </submittedName>
</protein>
<feature type="compositionally biased region" description="Low complexity" evidence="1">
    <location>
        <begin position="30"/>
        <end position="39"/>
    </location>
</feature>
<feature type="compositionally biased region" description="Basic and acidic residues" evidence="1">
    <location>
        <begin position="64"/>
        <end position="73"/>
    </location>
</feature>
<feature type="compositionally biased region" description="Basic residues" evidence="1">
    <location>
        <begin position="18"/>
        <end position="27"/>
    </location>
</feature>
<keyword evidence="3" id="KW-1185">Reference proteome</keyword>
<gene>
    <name evidence="2" type="ORF">V5799_010472</name>
</gene>
<reference evidence="2 3" key="1">
    <citation type="journal article" date="2023" name="Arcadia Sci">
        <title>De novo assembly of a long-read Amblyomma americanum tick genome.</title>
        <authorList>
            <person name="Chou S."/>
            <person name="Poskanzer K.E."/>
            <person name="Rollins M."/>
            <person name="Thuy-Boun P.S."/>
        </authorList>
    </citation>
    <scope>NUCLEOTIDE SEQUENCE [LARGE SCALE GENOMIC DNA]</scope>
    <source>
        <strain evidence="2">F_SG_1</strain>
        <tissue evidence="2">Salivary glands</tissue>
    </source>
</reference>
<feature type="region of interest" description="Disordered" evidence="1">
    <location>
        <begin position="1"/>
        <end position="94"/>
    </location>
</feature>